<dbReference type="InterPro" id="IPR036291">
    <property type="entry name" value="NAD(P)-bd_dom_sf"/>
</dbReference>
<dbReference type="InterPro" id="IPR045312">
    <property type="entry name" value="PCBER-like"/>
</dbReference>
<keyword evidence="2" id="KW-0560">Oxidoreductase</keyword>
<evidence type="ECO:0000259" key="3">
    <source>
        <dbReference type="Pfam" id="PF05368"/>
    </source>
</evidence>
<feature type="domain" description="NmrA-like" evidence="3">
    <location>
        <begin position="7"/>
        <end position="264"/>
    </location>
</feature>
<dbReference type="AlphaFoldDB" id="A0AAN9UD14"/>
<proteinExistence type="predicted"/>
<reference evidence="4 5" key="1">
    <citation type="journal article" date="2023" name="PLoS ONE">
        <title>Cytospora paraplurivora sp. nov. isolated from orchards with fruit tree decline syndrome in Ontario, Canada.</title>
        <authorList>
            <person name="Ilyukhin E."/>
            <person name="Nguyen H.D.T."/>
            <person name="Castle A.J."/>
            <person name="Ellouze W."/>
        </authorList>
    </citation>
    <scope>NUCLEOTIDE SEQUENCE [LARGE SCALE GENOMIC DNA]</scope>
    <source>
        <strain evidence="4 5">FDS-564</strain>
    </source>
</reference>
<dbReference type="PANTHER" id="PTHR47706:SF11">
    <property type="entry name" value="ISOFLAVONE REDUCTASE FAMILY PROTEIN (AFU_ORTHOLOGUE AFUA_1G12510)"/>
    <property type="match status" value="1"/>
</dbReference>
<accession>A0AAN9UD14</accession>
<sequence length="322" mass="36095">MAALKASNILIFGATGFIGTFISEKIIHAQPAFNHVTIFTSAETVKNKSELLEGWKKAGNVTVITGDVESEADVRAAYKDHKIDTVVNAFGRTAIAKQINLIRWADETDHVKWFFPSEYGTDIEYGPQSKDEKPHQEKLKVRRFIREHVKNLKVTYLVTGPYFESWVGRTPGLQVSPGYDVRNKEAYLVEDGEGKIGFTTQPDVGKLLVAALRRPEAAVDQAAVDKALKVHSFVVTPKQVLAEYEKQTGATWKVEYIPLTKLKEEEKKLWDEGSPKATVITLRRIWSEGGTLYEKTDNEALGVKGEHLETLEVILKRVLQGQ</sequence>
<dbReference type="Gene3D" id="3.90.25.10">
    <property type="entry name" value="UDP-galactose 4-epimerase, domain 1"/>
    <property type="match status" value="1"/>
</dbReference>
<dbReference type="Pfam" id="PF05368">
    <property type="entry name" value="NmrA"/>
    <property type="match status" value="1"/>
</dbReference>
<evidence type="ECO:0000313" key="5">
    <source>
        <dbReference type="Proteomes" id="UP001320245"/>
    </source>
</evidence>
<dbReference type="EMBL" id="JAJSPL020000010">
    <property type="protein sequence ID" value="KAK7744661.1"/>
    <property type="molecule type" value="Genomic_DNA"/>
</dbReference>
<gene>
    <name evidence="4" type="ORF">SLS53_003549</name>
</gene>
<dbReference type="PANTHER" id="PTHR47706">
    <property type="entry name" value="NMRA-LIKE FAMILY PROTEIN"/>
    <property type="match status" value="1"/>
</dbReference>
<dbReference type="CDD" id="cd05259">
    <property type="entry name" value="PCBER_SDR_a"/>
    <property type="match status" value="1"/>
</dbReference>
<organism evidence="4 5">
    <name type="scientific">Cytospora paraplurivora</name>
    <dbReference type="NCBI Taxonomy" id="2898453"/>
    <lineage>
        <taxon>Eukaryota</taxon>
        <taxon>Fungi</taxon>
        <taxon>Dikarya</taxon>
        <taxon>Ascomycota</taxon>
        <taxon>Pezizomycotina</taxon>
        <taxon>Sordariomycetes</taxon>
        <taxon>Sordariomycetidae</taxon>
        <taxon>Diaporthales</taxon>
        <taxon>Cytosporaceae</taxon>
        <taxon>Cytospora</taxon>
    </lineage>
</organism>
<dbReference type="GO" id="GO:0016491">
    <property type="term" value="F:oxidoreductase activity"/>
    <property type="evidence" value="ECO:0007669"/>
    <property type="project" value="UniProtKB-KW"/>
</dbReference>
<dbReference type="SUPFAM" id="SSF51735">
    <property type="entry name" value="NAD(P)-binding Rossmann-fold domains"/>
    <property type="match status" value="1"/>
</dbReference>
<name>A0AAN9UD14_9PEZI</name>
<dbReference type="InterPro" id="IPR051609">
    <property type="entry name" value="NmrA/Isoflavone_reductase-like"/>
</dbReference>
<protein>
    <recommendedName>
        <fullName evidence="3">NmrA-like domain-containing protein</fullName>
    </recommendedName>
</protein>
<keyword evidence="1" id="KW-0521">NADP</keyword>
<comment type="caution">
    <text evidence="4">The sequence shown here is derived from an EMBL/GenBank/DDBJ whole genome shotgun (WGS) entry which is preliminary data.</text>
</comment>
<evidence type="ECO:0000256" key="1">
    <source>
        <dbReference type="ARBA" id="ARBA00022857"/>
    </source>
</evidence>
<keyword evidence="5" id="KW-1185">Reference proteome</keyword>
<evidence type="ECO:0000313" key="4">
    <source>
        <dbReference type="EMBL" id="KAK7744661.1"/>
    </source>
</evidence>
<dbReference type="Gene3D" id="3.40.50.720">
    <property type="entry name" value="NAD(P)-binding Rossmann-like Domain"/>
    <property type="match status" value="1"/>
</dbReference>
<dbReference type="Proteomes" id="UP001320245">
    <property type="component" value="Unassembled WGS sequence"/>
</dbReference>
<dbReference type="InterPro" id="IPR008030">
    <property type="entry name" value="NmrA-like"/>
</dbReference>
<evidence type="ECO:0000256" key="2">
    <source>
        <dbReference type="ARBA" id="ARBA00023002"/>
    </source>
</evidence>